<dbReference type="Proteomes" id="UP001209229">
    <property type="component" value="Unassembled WGS sequence"/>
</dbReference>
<dbReference type="GO" id="GO:0005524">
    <property type="term" value="F:ATP binding"/>
    <property type="evidence" value="ECO:0007669"/>
    <property type="project" value="UniProtKB-UniRule"/>
</dbReference>
<feature type="binding site" evidence="11">
    <location>
        <position position="46"/>
    </location>
    <ligand>
        <name>substrate</name>
    </ligand>
</feature>
<dbReference type="PRINTS" id="PR01099">
    <property type="entry name" value="HYETHTZKNASE"/>
</dbReference>
<dbReference type="Gene3D" id="3.40.1190.20">
    <property type="match status" value="1"/>
</dbReference>
<evidence type="ECO:0000256" key="3">
    <source>
        <dbReference type="ARBA" id="ARBA00004868"/>
    </source>
</evidence>
<comment type="cofactor">
    <cofactor evidence="2 11">
        <name>Mg(2+)</name>
        <dbReference type="ChEBI" id="CHEBI:18420"/>
    </cofactor>
</comment>
<dbReference type="AlphaFoldDB" id="A0AAE3SF76"/>
<comment type="pathway">
    <text evidence="3 11">Cofactor biosynthesis; thiamine diphosphate biosynthesis; 4-methyl-5-(2-phosphoethyl)-thiazole from 5-(2-hydroxyethyl)-4-methylthiazole: step 1/1.</text>
</comment>
<keyword evidence="8 11" id="KW-0067">ATP-binding</keyword>
<protein>
    <recommendedName>
        <fullName evidence="11">Hydroxyethylthiazole kinase</fullName>
        <ecNumber evidence="11">2.7.1.50</ecNumber>
    </recommendedName>
    <alternativeName>
        <fullName evidence="11">4-methyl-5-beta-hydroxyethylthiazole kinase</fullName>
        <shortName evidence="11">TH kinase</shortName>
        <shortName evidence="11">Thz kinase</shortName>
    </alternativeName>
</protein>
<evidence type="ECO:0000256" key="10">
    <source>
        <dbReference type="ARBA" id="ARBA00022977"/>
    </source>
</evidence>
<dbReference type="InterPro" id="IPR029056">
    <property type="entry name" value="Ribokinase-like"/>
</dbReference>
<keyword evidence="10 11" id="KW-0784">Thiamine biosynthesis</keyword>
<dbReference type="NCBIfam" id="NF006830">
    <property type="entry name" value="PRK09355.1"/>
    <property type="match status" value="1"/>
</dbReference>
<organism evidence="12 13">
    <name type="scientific">Plebeiibacterium sediminum</name>
    <dbReference type="NCBI Taxonomy" id="2992112"/>
    <lineage>
        <taxon>Bacteria</taxon>
        <taxon>Pseudomonadati</taxon>
        <taxon>Bacteroidota</taxon>
        <taxon>Bacteroidia</taxon>
        <taxon>Marinilabiliales</taxon>
        <taxon>Marinilabiliaceae</taxon>
        <taxon>Plebeiibacterium</taxon>
    </lineage>
</organism>
<dbReference type="GO" id="GO:0000287">
    <property type="term" value="F:magnesium ion binding"/>
    <property type="evidence" value="ECO:0007669"/>
    <property type="project" value="UniProtKB-UniRule"/>
</dbReference>
<name>A0AAE3SF76_9BACT</name>
<keyword evidence="4 11" id="KW-0808">Transferase</keyword>
<gene>
    <name evidence="11 12" type="primary">thiM</name>
    <name evidence="12" type="ORF">OM075_10885</name>
</gene>
<keyword evidence="6 11" id="KW-0547">Nucleotide-binding</keyword>
<evidence type="ECO:0000256" key="5">
    <source>
        <dbReference type="ARBA" id="ARBA00022723"/>
    </source>
</evidence>
<evidence type="ECO:0000256" key="4">
    <source>
        <dbReference type="ARBA" id="ARBA00022679"/>
    </source>
</evidence>
<dbReference type="PIRSF" id="PIRSF000513">
    <property type="entry name" value="Thz_kinase"/>
    <property type="match status" value="1"/>
</dbReference>
<evidence type="ECO:0000313" key="13">
    <source>
        <dbReference type="Proteomes" id="UP001209229"/>
    </source>
</evidence>
<keyword evidence="13" id="KW-1185">Reference proteome</keyword>
<comment type="similarity">
    <text evidence="11">Belongs to the Thz kinase family.</text>
</comment>
<feature type="binding site" evidence="11">
    <location>
        <position position="168"/>
    </location>
    <ligand>
        <name>ATP</name>
        <dbReference type="ChEBI" id="CHEBI:30616"/>
    </ligand>
</feature>
<evidence type="ECO:0000256" key="6">
    <source>
        <dbReference type="ARBA" id="ARBA00022741"/>
    </source>
</evidence>
<proteinExistence type="inferred from homology"/>
<keyword evidence="5 11" id="KW-0479">Metal-binding</keyword>
<comment type="caution">
    <text evidence="12">The sequence shown here is derived from an EMBL/GenBank/DDBJ whole genome shotgun (WGS) entry which is preliminary data.</text>
</comment>
<dbReference type="EMBL" id="JAPDPJ010000022">
    <property type="protein sequence ID" value="MCW3786976.1"/>
    <property type="molecule type" value="Genomic_DNA"/>
</dbReference>
<feature type="binding site" evidence="11">
    <location>
        <position position="122"/>
    </location>
    <ligand>
        <name>ATP</name>
        <dbReference type="ChEBI" id="CHEBI:30616"/>
    </ligand>
</feature>
<keyword evidence="9 11" id="KW-0460">Magnesium</keyword>
<dbReference type="SUPFAM" id="SSF53613">
    <property type="entry name" value="Ribokinase-like"/>
    <property type="match status" value="1"/>
</dbReference>
<evidence type="ECO:0000313" key="12">
    <source>
        <dbReference type="EMBL" id="MCW3786976.1"/>
    </source>
</evidence>
<comment type="function">
    <text evidence="11">Catalyzes the phosphorylation of the hydroxyl group of 4-methyl-5-beta-hydroxyethylthiazole (THZ).</text>
</comment>
<dbReference type="InterPro" id="IPR000417">
    <property type="entry name" value="Hyethyz_kinase"/>
</dbReference>
<dbReference type="CDD" id="cd01170">
    <property type="entry name" value="THZ_kinase"/>
    <property type="match status" value="1"/>
</dbReference>
<feature type="binding site" evidence="11">
    <location>
        <position position="195"/>
    </location>
    <ligand>
        <name>substrate</name>
    </ligand>
</feature>
<evidence type="ECO:0000256" key="1">
    <source>
        <dbReference type="ARBA" id="ARBA00001771"/>
    </source>
</evidence>
<dbReference type="GO" id="GO:0009228">
    <property type="term" value="P:thiamine biosynthetic process"/>
    <property type="evidence" value="ECO:0007669"/>
    <property type="project" value="UniProtKB-KW"/>
</dbReference>
<evidence type="ECO:0000256" key="9">
    <source>
        <dbReference type="ARBA" id="ARBA00022842"/>
    </source>
</evidence>
<dbReference type="GO" id="GO:0004417">
    <property type="term" value="F:hydroxyethylthiazole kinase activity"/>
    <property type="evidence" value="ECO:0007669"/>
    <property type="project" value="UniProtKB-UniRule"/>
</dbReference>
<keyword evidence="7 11" id="KW-0418">Kinase</keyword>
<evidence type="ECO:0000256" key="2">
    <source>
        <dbReference type="ARBA" id="ARBA00001946"/>
    </source>
</evidence>
<evidence type="ECO:0000256" key="7">
    <source>
        <dbReference type="ARBA" id="ARBA00022777"/>
    </source>
</evidence>
<comment type="catalytic activity">
    <reaction evidence="1 11">
        <text>5-(2-hydroxyethyl)-4-methylthiazole + ATP = 4-methyl-5-(2-phosphooxyethyl)-thiazole + ADP + H(+)</text>
        <dbReference type="Rhea" id="RHEA:24212"/>
        <dbReference type="ChEBI" id="CHEBI:15378"/>
        <dbReference type="ChEBI" id="CHEBI:17957"/>
        <dbReference type="ChEBI" id="CHEBI:30616"/>
        <dbReference type="ChEBI" id="CHEBI:58296"/>
        <dbReference type="ChEBI" id="CHEBI:456216"/>
        <dbReference type="EC" id="2.7.1.50"/>
    </reaction>
</comment>
<dbReference type="EC" id="2.7.1.50" evidence="11"/>
<accession>A0AAE3SF76</accession>
<dbReference type="GO" id="GO:0009229">
    <property type="term" value="P:thiamine diphosphate biosynthetic process"/>
    <property type="evidence" value="ECO:0007669"/>
    <property type="project" value="UniProtKB-UniRule"/>
</dbReference>
<dbReference type="NCBIfam" id="TIGR00694">
    <property type="entry name" value="thiM"/>
    <property type="match status" value="1"/>
</dbReference>
<dbReference type="RefSeq" id="WP_301190541.1">
    <property type="nucleotide sequence ID" value="NZ_JAPDPJ010000022.1"/>
</dbReference>
<evidence type="ECO:0000256" key="8">
    <source>
        <dbReference type="ARBA" id="ARBA00022840"/>
    </source>
</evidence>
<reference evidence="12" key="1">
    <citation type="submission" date="2022-10" db="EMBL/GenBank/DDBJ databases">
        <authorList>
            <person name="Yu W.X."/>
        </authorList>
    </citation>
    <scope>NUCLEOTIDE SEQUENCE</scope>
    <source>
        <strain evidence="12">AAT</strain>
    </source>
</reference>
<dbReference type="Pfam" id="PF02110">
    <property type="entry name" value="HK"/>
    <property type="match status" value="1"/>
</dbReference>
<dbReference type="HAMAP" id="MF_00228">
    <property type="entry name" value="Thz_kinase"/>
    <property type="match status" value="1"/>
</dbReference>
<sequence length="269" mass="28482">MIDRDQLKHNLNAIREKSPLVHNITNYVVMNNTANALLAIGASPVMAHAIEEVEDMVNIASALVINMGTLSPQWVEAMILASKAAIKKGIPIVFDPVGVGATPYRNKVAATIIAECKPTIIRGNASEIMALANDNVKTKGVDSTTSSNTAVNSAKLLAKETNAVVVISGEEDYITDGKTTYKVKNGSKMMPLVTGMGCTATAIVAAYAAIDKDYIRASVSAMATMGIAGEKASSDSNGPGTMQLNFIDALYNFDAYTLTQFAAFQIVEE</sequence>
<evidence type="ECO:0000256" key="11">
    <source>
        <dbReference type="HAMAP-Rule" id="MF_00228"/>
    </source>
</evidence>